<dbReference type="GO" id="GO:0009403">
    <property type="term" value="P:toxin biosynthetic process"/>
    <property type="evidence" value="ECO:0007669"/>
    <property type="project" value="InterPro"/>
</dbReference>
<evidence type="ECO:0000256" key="3">
    <source>
        <dbReference type="ARBA" id="ARBA00022989"/>
    </source>
</evidence>
<reference evidence="6" key="1">
    <citation type="submission" date="2020-05" db="EMBL/GenBank/DDBJ databases">
        <authorList>
            <person name="Chiriac C."/>
            <person name="Salcher M."/>
            <person name="Ghai R."/>
            <person name="Kavagutti S V."/>
        </authorList>
    </citation>
    <scope>NUCLEOTIDE SEQUENCE</scope>
</reference>
<comment type="subcellular location">
    <subcellularLocation>
        <location evidence="1">Membrane</location>
        <topology evidence="1">Multi-pass membrane protein</topology>
    </subcellularLocation>
</comment>
<keyword evidence="3 5" id="KW-1133">Transmembrane helix</keyword>
<keyword evidence="4 5" id="KW-0472">Membrane</keyword>
<dbReference type="Pfam" id="PF02674">
    <property type="entry name" value="Colicin_V"/>
    <property type="match status" value="1"/>
</dbReference>
<feature type="transmembrane region" description="Helical" evidence="5">
    <location>
        <begin position="100"/>
        <end position="124"/>
    </location>
</feature>
<evidence type="ECO:0000256" key="1">
    <source>
        <dbReference type="ARBA" id="ARBA00004141"/>
    </source>
</evidence>
<dbReference type="GO" id="GO:0016020">
    <property type="term" value="C:membrane"/>
    <property type="evidence" value="ECO:0007669"/>
    <property type="project" value="UniProtKB-SubCell"/>
</dbReference>
<dbReference type="InterPro" id="IPR003825">
    <property type="entry name" value="Colicin-V_CvpA"/>
</dbReference>
<evidence type="ECO:0000256" key="2">
    <source>
        <dbReference type="ARBA" id="ARBA00022692"/>
    </source>
</evidence>
<proteinExistence type="predicted"/>
<keyword evidence="2 5" id="KW-0812">Transmembrane</keyword>
<evidence type="ECO:0000313" key="6">
    <source>
        <dbReference type="EMBL" id="CAB4541301.1"/>
    </source>
</evidence>
<evidence type="ECO:0000256" key="5">
    <source>
        <dbReference type="SAM" id="Phobius"/>
    </source>
</evidence>
<sequence>MRYNWVDALLALLILGAFIRGYRAGFLKSIFSMVGYIGGGVLGLAAGWNYLQDWQNVFGKFALLLLAISVGASIGQWLFTKIAKLFHNLILFGPLKWLDSLLGAAFSVIRSALMLYLIATICLATPWQWADKNIPSSGIYKEIDKYTPSLIKNVTEKIDNIRK</sequence>
<dbReference type="EMBL" id="CAEZSJ010000088">
    <property type="protein sequence ID" value="CAB4541301.1"/>
    <property type="molecule type" value="Genomic_DNA"/>
</dbReference>
<gene>
    <name evidence="6" type="ORF">UFOPK1425_00569</name>
</gene>
<dbReference type="AlphaFoldDB" id="A0A6J6BQE9"/>
<evidence type="ECO:0000256" key="4">
    <source>
        <dbReference type="ARBA" id="ARBA00023136"/>
    </source>
</evidence>
<protein>
    <submittedName>
        <fullName evidence="6">Unannotated protein</fullName>
    </submittedName>
</protein>
<feature type="transmembrane region" description="Helical" evidence="5">
    <location>
        <begin position="63"/>
        <end position="80"/>
    </location>
</feature>
<accession>A0A6J6BQE9</accession>
<feature type="transmembrane region" description="Helical" evidence="5">
    <location>
        <begin position="33"/>
        <end position="51"/>
    </location>
</feature>
<organism evidence="6">
    <name type="scientific">freshwater metagenome</name>
    <dbReference type="NCBI Taxonomy" id="449393"/>
    <lineage>
        <taxon>unclassified sequences</taxon>
        <taxon>metagenomes</taxon>
        <taxon>ecological metagenomes</taxon>
    </lineage>
</organism>
<name>A0A6J6BQE9_9ZZZZ</name>